<dbReference type="PANTHER" id="PTHR46615">
    <property type="entry name" value="ARYLSULFATASE K"/>
    <property type="match status" value="1"/>
</dbReference>
<dbReference type="Pfam" id="PF00884">
    <property type="entry name" value="Sulfatase"/>
    <property type="match status" value="1"/>
</dbReference>
<dbReference type="InterPro" id="IPR051849">
    <property type="entry name" value="GAG-degrading_sulfatase"/>
</dbReference>
<dbReference type="InterPro" id="IPR000917">
    <property type="entry name" value="Sulfatase_N"/>
</dbReference>
<dbReference type="RefSeq" id="WP_216872557.1">
    <property type="nucleotide sequence ID" value="NZ_JAERQM010000001.1"/>
</dbReference>
<name>A0ABS6H464_9PROT</name>
<reference evidence="2 3" key="1">
    <citation type="submission" date="2021-01" db="EMBL/GenBank/DDBJ databases">
        <title>Roseomonas sp. nov, a bacterium isolated from an oil production mixture in Yumen Oilfield.</title>
        <authorList>
            <person name="Wu D."/>
        </authorList>
    </citation>
    <scope>NUCLEOTIDE SEQUENCE [LARGE SCALE GENOMIC DNA]</scope>
    <source>
        <strain evidence="2 3">ROY-5-3</strain>
    </source>
</reference>
<keyword evidence="3" id="KW-1185">Reference proteome</keyword>
<evidence type="ECO:0000259" key="1">
    <source>
        <dbReference type="Pfam" id="PF00884"/>
    </source>
</evidence>
<comment type="caution">
    <text evidence="2">The sequence shown here is derived from an EMBL/GenBank/DDBJ whole genome shotgun (WGS) entry which is preliminary data.</text>
</comment>
<organism evidence="2 3">
    <name type="scientific">Falsiroseomonas oleicola</name>
    <dbReference type="NCBI Taxonomy" id="2801474"/>
    <lineage>
        <taxon>Bacteria</taxon>
        <taxon>Pseudomonadati</taxon>
        <taxon>Pseudomonadota</taxon>
        <taxon>Alphaproteobacteria</taxon>
        <taxon>Acetobacterales</taxon>
        <taxon>Roseomonadaceae</taxon>
        <taxon>Falsiroseomonas</taxon>
    </lineage>
</organism>
<protein>
    <submittedName>
        <fullName evidence="2">Sulfatase-like hydrolase/transferase</fullName>
    </submittedName>
</protein>
<sequence length="494" mass="52589">MLNEPAAPFTPQNLLIILSDEHAPRALGCAGHPFVHTPNLDRLAATGTRFAAAYTPSPICVPARAALATGQALHEMGRYADNADPYDGGIRSWHHALRDAGHEVVSIGKLHFRGQPGDDHGFSEEKLAMHVVDGKGDLLALIRDETAPARKGAAKMSAAAGPGESDYTRYDRDIAAAAQIWLRERAKAAPGKPWVLFVSLVTPHFPLTAPPEHFYRYPPEVVGMPKLYARDQRPTHPFLQDYASTIPYDASVRDQATVQRMMAGYYGLVSFMDEQVGKILGALEGAGLGASTRVLYTSDHGDNVGARGLWGKSVMYEEAVGVPMILAGDGVPAGRISAIPVCLTDIGATALEAVGCAEAPPPHATSLFQIALGAAPDRVALSAYHASGSREAAFMLRDGPYKYVRYASYPPQLFDLAADPEELVDLATDPANALLIARMEISLRQRLGGDPADIDAAVKARQAAILAANGGREAVLARGDLPYSPPPGVTPAWS</sequence>
<dbReference type="EMBL" id="JAERQM010000001">
    <property type="protein sequence ID" value="MBU8542200.1"/>
    <property type="molecule type" value="Genomic_DNA"/>
</dbReference>
<gene>
    <name evidence="2" type="ORF">JJQ90_00700</name>
</gene>
<dbReference type="PANTHER" id="PTHR46615:SF1">
    <property type="entry name" value="ARYLSULFATASE K"/>
    <property type="match status" value="1"/>
</dbReference>
<feature type="domain" description="Sulfatase N-terminal" evidence="1">
    <location>
        <begin position="12"/>
        <end position="355"/>
    </location>
</feature>
<evidence type="ECO:0000313" key="2">
    <source>
        <dbReference type="EMBL" id="MBU8542200.1"/>
    </source>
</evidence>
<dbReference type="Proteomes" id="UP000689967">
    <property type="component" value="Unassembled WGS sequence"/>
</dbReference>
<dbReference type="CDD" id="cd16037">
    <property type="entry name" value="sulfatase_like"/>
    <property type="match status" value="1"/>
</dbReference>
<proteinExistence type="predicted"/>
<evidence type="ECO:0000313" key="3">
    <source>
        <dbReference type="Proteomes" id="UP000689967"/>
    </source>
</evidence>
<accession>A0ABS6H464</accession>